<organism evidence="1 2">
    <name type="scientific">Halocaridina rubra</name>
    <name type="common">Hawaiian red shrimp</name>
    <dbReference type="NCBI Taxonomy" id="373956"/>
    <lineage>
        <taxon>Eukaryota</taxon>
        <taxon>Metazoa</taxon>
        <taxon>Ecdysozoa</taxon>
        <taxon>Arthropoda</taxon>
        <taxon>Crustacea</taxon>
        <taxon>Multicrustacea</taxon>
        <taxon>Malacostraca</taxon>
        <taxon>Eumalacostraca</taxon>
        <taxon>Eucarida</taxon>
        <taxon>Decapoda</taxon>
        <taxon>Pleocyemata</taxon>
        <taxon>Caridea</taxon>
        <taxon>Atyoidea</taxon>
        <taxon>Atyidae</taxon>
        <taxon>Halocaridina</taxon>
    </lineage>
</organism>
<dbReference type="AlphaFoldDB" id="A0AAN8ZU03"/>
<gene>
    <name evidence="1" type="ORF">SK128_014104</name>
</gene>
<accession>A0AAN8ZU03</accession>
<reference evidence="1 2" key="1">
    <citation type="submission" date="2023-11" db="EMBL/GenBank/DDBJ databases">
        <title>Halocaridina rubra genome assembly.</title>
        <authorList>
            <person name="Smith C."/>
        </authorList>
    </citation>
    <scope>NUCLEOTIDE SEQUENCE [LARGE SCALE GENOMIC DNA]</scope>
    <source>
        <strain evidence="1">EP-1</strain>
        <tissue evidence="1">Whole</tissue>
    </source>
</reference>
<proteinExistence type="predicted"/>
<sequence length="97" mass="10900">REKSRYVCKGPKGPYTRIDFLQCAVQSTTSCSHITTCVYSLFHTTRPWSLTAGYLSRPPLSPRRPSDAGTMKCRGRREMCMACYGCIHTSRPFAVSS</sequence>
<name>A0AAN8ZU03_HALRR</name>
<keyword evidence="2" id="KW-1185">Reference proteome</keyword>
<feature type="non-terminal residue" evidence="1">
    <location>
        <position position="1"/>
    </location>
</feature>
<dbReference type="EMBL" id="JAXCGZ010022664">
    <property type="protein sequence ID" value="KAK7028031.1"/>
    <property type="molecule type" value="Genomic_DNA"/>
</dbReference>
<evidence type="ECO:0000313" key="2">
    <source>
        <dbReference type="Proteomes" id="UP001381693"/>
    </source>
</evidence>
<evidence type="ECO:0000313" key="1">
    <source>
        <dbReference type="EMBL" id="KAK7028031.1"/>
    </source>
</evidence>
<protein>
    <submittedName>
        <fullName evidence="1">Uncharacterized protein</fullName>
    </submittedName>
</protein>
<dbReference type="Proteomes" id="UP001381693">
    <property type="component" value="Unassembled WGS sequence"/>
</dbReference>
<comment type="caution">
    <text evidence="1">The sequence shown here is derived from an EMBL/GenBank/DDBJ whole genome shotgun (WGS) entry which is preliminary data.</text>
</comment>